<evidence type="ECO:0000256" key="1">
    <source>
        <dbReference type="SAM" id="MobiDB-lite"/>
    </source>
</evidence>
<dbReference type="AlphaFoldDB" id="A0A8H3ZD03"/>
<feature type="compositionally biased region" description="Basic and acidic residues" evidence="1">
    <location>
        <begin position="213"/>
        <end position="229"/>
    </location>
</feature>
<feature type="compositionally biased region" description="Basic and acidic residues" evidence="1">
    <location>
        <begin position="64"/>
        <end position="74"/>
    </location>
</feature>
<dbReference type="Proteomes" id="UP000447873">
    <property type="component" value="Unassembled WGS sequence"/>
</dbReference>
<organism evidence="2 3">
    <name type="scientific">Venturia inaequalis</name>
    <name type="common">Apple scab fungus</name>
    <dbReference type="NCBI Taxonomy" id="5025"/>
    <lineage>
        <taxon>Eukaryota</taxon>
        <taxon>Fungi</taxon>
        <taxon>Dikarya</taxon>
        <taxon>Ascomycota</taxon>
        <taxon>Pezizomycotina</taxon>
        <taxon>Dothideomycetes</taxon>
        <taxon>Pleosporomycetidae</taxon>
        <taxon>Venturiales</taxon>
        <taxon>Venturiaceae</taxon>
        <taxon>Venturia</taxon>
    </lineage>
</organism>
<sequence>MASNSKDTVQSETLPADRTSQIHEKPVTALPSPQQPEPSPASPTQEHPRANTPNPQSSIPDNVLKLREEYRRSSAESSPKATTSFVDRVKSLKKKVLGKFKPKTARVAKVPRGEGVEDGGIGDLPDTVTQRRSSRLLRGKTPGVYVPCGSVGDVYASTIERAATPFTPMNSPSRSLRGGDKSLPPIPECHGSPISFDTLANFDDPFVRTSTPEYDRPSRDKQTVRDSKFPDAFQQQQPSNIPTTATATTQNNNLLSFLLSQTHDEE</sequence>
<dbReference type="EMBL" id="WNWS01000004">
    <property type="protein sequence ID" value="KAE9988797.1"/>
    <property type="molecule type" value="Genomic_DNA"/>
</dbReference>
<feature type="compositionally biased region" description="Polar residues" evidence="1">
    <location>
        <begin position="51"/>
        <end position="60"/>
    </location>
</feature>
<feature type="region of interest" description="Disordered" evidence="1">
    <location>
        <begin position="208"/>
        <end position="248"/>
    </location>
</feature>
<evidence type="ECO:0000313" key="3">
    <source>
        <dbReference type="Proteomes" id="UP000447873"/>
    </source>
</evidence>
<feature type="compositionally biased region" description="Polar residues" evidence="1">
    <location>
        <begin position="1"/>
        <end position="13"/>
    </location>
</feature>
<protein>
    <submittedName>
        <fullName evidence="2">Uncharacterized protein</fullName>
    </submittedName>
</protein>
<gene>
    <name evidence="2" type="ORF">EG328_007401</name>
</gene>
<evidence type="ECO:0000313" key="2">
    <source>
        <dbReference type="EMBL" id="KAE9988797.1"/>
    </source>
</evidence>
<reference evidence="2 3" key="1">
    <citation type="submission" date="2018-12" db="EMBL/GenBank/DDBJ databases">
        <title>Venturia inaequalis Genome Resource.</title>
        <authorList>
            <person name="Lichtner F.J."/>
        </authorList>
    </citation>
    <scope>NUCLEOTIDE SEQUENCE [LARGE SCALE GENOMIC DNA]</scope>
    <source>
        <strain evidence="2 3">120213</strain>
    </source>
</reference>
<feature type="compositionally biased region" description="Polar residues" evidence="1">
    <location>
        <begin position="233"/>
        <end position="242"/>
    </location>
</feature>
<name>A0A8H3ZD03_VENIN</name>
<feature type="region of interest" description="Disordered" evidence="1">
    <location>
        <begin position="102"/>
        <end position="134"/>
    </location>
</feature>
<proteinExistence type="predicted"/>
<comment type="caution">
    <text evidence="2">The sequence shown here is derived from an EMBL/GenBank/DDBJ whole genome shotgun (WGS) entry which is preliminary data.</text>
</comment>
<accession>A0A8H3ZD03</accession>
<feature type="region of interest" description="Disordered" evidence="1">
    <location>
        <begin position="1"/>
        <end position="88"/>
    </location>
</feature>